<protein>
    <submittedName>
        <fullName evidence="1">Uncharacterized protein</fullName>
    </submittedName>
</protein>
<keyword evidence="2" id="KW-1185">Reference proteome</keyword>
<sequence>LPHQPDIATLQVGAFYIYSCPASRRLFTFTVALPTGGLSISQLPHQVEACFLLQVASLVEAYTTATQYIRDLSVTTVYANQEQLCKSELTHYTVELPLSSLRYCLASNTKLPS</sequence>
<evidence type="ECO:0000313" key="2">
    <source>
        <dbReference type="Proteomes" id="UP000823775"/>
    </source>
</evidence>
<gene>
    <name evidence="1" type="ORF">HAX54_048662</name>
</gene>
<dbReference type="EMBL" id="JACEIK010000807">
    <property type="protein sequence ID" value="MCD7462491.1"/>
    <property type="molecule type" value="Genomic_DNA"/>
</dbReference>
<dbReference type="Proteomes" id="UP000823775">
    <property type="component" value="Unassembled WGS sequence"/>
</dbReference>
<accession>A0ABS8STY8</accession>
<organism evidence="1 2">
    <name type="scientific">Datura stramonium</name>
    <name type="common">Jimsonweed</name>
    <name type="synonym">Common thornapple</name>
    <dbReference type="NCBI Taxonomy" id="4076"/>
    <lineage>
        <taxon>Eukaryota</taxon>
        <taxon>Viridiplantae</taxon>
        <taxon>Streptophyta</taxon>
        <taxon>Embryophyta</taxon>
        <taxon>Tracheophyta</taxon>
        <taxon>Spermatophyta</taxon>
        <taxon>Magnoliopsida</taxon>
        <taxon>eudicotyledons</taxon>
        <taxon>Gunneridae</taxon>
        <taxon>Pentapetalae</taxon>
        <taxon>asterids</taxon>
        <taxon>lamiids</taxon>
        <taxon>Solanales</taxon>
        <taxon>Solanaceae</taxon>
        <taxon>Solanoideae</taxon>
        <taxon>Datureae</taxon>
        <taxon>Datura</taxon>
    </lineage>
</organism>
<proteinExistence type="predicted"/>
<feature type="non-terminal residue" evidence="1">
    <location>
        <position position="1"/>
    </location>
</feature>
<name>A0ABS8STY8_DATST</name>
<comment type="caution">
    <text evidence="1">The sequence shown here is derived from an EMBL/GenBank/DDBJ whole genome shotgun (WGS) entry which is preliminary data.</text>
</comment>
<reference evidence="1 2" key="1">
    <citation type="journal article" date="2021" name="BMC Genomics">
        <title>Datura genome reveals duplications of psychoactive alkaloid biosynthetic genes and high mutation rate following tissue culture.</title>
        <authorList>
            <person name="Rajewski A."/>
            <person name="Carter-House D."/>
            <person name="Stajich J."/>
            <person name="Litt A."/>
        </authorList>
    </citation>
    <scope>NUCLEOTIDE SEQUENCE [LARGE SCALE GENOMIC DNA]</scope>
    <source>
        <strain evidence="1">AR-01</strain>
    </source>
</reference>
<evidence type="ECO:0000313" key="1">
    <source>
        <dbReference type="EMBL" id="MCD7462491.1"/>
    </source>
</evidence>